<proteinExistence type="predicted"/>
<protein>
    <submittedName>
        <fullName evidence="1">5974_t:CDS:1</fullName>
    </submittedName>
</protein>
<feature type="non-terminal residue" evidence="1">
    <location>
        <position position="51"/>
    </location>
</feature>
<dbReference type="AlphaFoldDB" id="A0A9N9GBJ3"/>
<name>A0A9N9GBJ3_9GLOM</name>
<dbReference type="Proteomes" id="UP000789405">
    <property type="component" value="Unassembled WGS sequence"/>
</dbReference>
<accession>A0A9N9GBJ3</accession>
<organism evidence="1 2">
    <name type="scientific">Dentiscutata erythropus</name>
    <dbReference type="NCBI Taxonomy" id="1348616"/>
    <lineage>
        <taxon>Eukaryota</taxon>
        <taxon>Fungi</taxon>
        <taxon>Fungi incertae sedis</taxon>
        <taxon>Mucoromycota</taxon>
        <taxon>Glomeromycotina</taxon>
        <taxon>Glomeromycetes</taxon>
        <taxon>Diversisporales</taxon>
        <taxon>Gigasporaceae</taxon>
        <taxon>Dentiscutata</taxon>
    </lineage>
</organism>
<reference evidence="1" key="1">
    <citation type="submission" date="2021-06" db="EMBL/GenBank/DDBJ databases">
        <authorList>
            <person name="Kallberg Y."/>
            <person name="Tangrot J."/>
            <person name="Rosling A."/>
        </authorList>
    </citation>
    <scope>NUCLEOTIDE SEQUENCE</scope>
    <source>
        <strain evidence="1">MA453B</strain>
    </source>
</reference>
<evidence type="ECO:0000313" key="1">
    <source>
        <dbReference type="EMBL" id="CAG8590528.1"/>
    </source>
</evidence>
<keyword evidence="2" id="KW-1185">Reference proteome</keyword>
<evidence type="ECO:0000313" key="2">
    <source>
        <dbReference type="Proteomes" id="UP000789405"/>
    </source>
</evidence>
<comment type="caution">
    <text evidence="1">The sequence shown here is derived from an EMBL/GenBank/DDBJ whole genome shotgun (WGS) entry which is preliminary data.</text>
</comment>
<sequence length="51" mass="5858">MKKNLPDIRKVNKSVSDITLVLKIDTQVDEIVLTTMSFVKPIQQHLLKLPK</sequence>
<dbReference type="EMBL" id="CAJVPY010003389">
    <property type="protein sequence ID" value="CAG8590528.1"/>
    <property type="molecule type" value="Genomic_DNA"/>
</dbReference>
<gene>
    <name evidence="1" type="ORF">DERYTH_LOCUS7138</name>
</gene>